<proteinExistence type="inferred from homology"/>
<reference evidence="3 4" key="1">
    <citation type="journal article" date="2017" name="PLoS Biol.">
        <title>The sea cucumber genome provides insights into morphological evolution and visceral regeneration.</title>
        <authorList>
            <person name="Zhang X."/>
            <person name="Sun L."/>
            <person name="Yuan J."/>
            <person name="Sun Y."/>
            <person name="Gao Y."/>
            <person name="Zhang L."/>
            <person name="Li S."/>
            <person name="Dai H."/>
            <person name="Hamel J.F."/>
            <person name="Liu C."/>
            <person name="Yu Y."/>
            <person name="Liu S."/>
            <person name="Lin W."/>
            <person name="Guo K."/>
            <person name="Jin S."/>
            <person name="Xu P."/>
            <person name="Storey K.B."/>
            <person name="Huan P."/>
            <person name="Zhang T."/>
            <person name="Zhou Y."/>
            <person name="Zhang J."/>
            <person name="Lin C."/>
            <person name="Li X."/>
            <person name="Xing L."/>
            <person name="Huo D."/>
            <person name="Sun M."/>
            <person name="Wang L."/>
            <person name="Mercier A."/>
            <person name="Li F."/>
            <person name="Yang H."/>
            <person name="Xiang J."/>
        </authorList>
    </citation>
    <scope>NUCLEOTIDE SEQUENCE [LARGE SCALE GENOMIC DNA]</scope>
    <source>
        <strain evidence="3">Shaxun</strain>
        <tissue evidence="3">Muscle</tissue>
    </source>
</reference>
<dbReference type="GO" id="GO:0005829">
    <property type="term" value="C:cytosol"/>
    <property type="evidence" value="ECO:0007669"/>
    <property type="project" value="TreeGrafter"/>
</dbReference>
<keyword evidence="4" id="KW-1185">Reference proteome</keyword>
<dbReference type="Proteomes" id="UP000230750">
    <property type="component" value="Unassembled WGS sequence"/>
</dbReference>
<dbReference type="PANTHER" id="PTHR43391:SF86">
    <property type="entry name" value="SHORT-CHAIN DEHYDROGENASE_REDUCTASE FAMILY PROTEIN"/>
    <property type="match status" value="1"/>
</dbReference>
<dbReference type="EMBL" id="MRZV01000227">
    <property type="protein sequence ID" value="PIK55052.1"/>
    <property type="molecule type" value="Genomic_DNA"/>
</dbReference>
<dbReference type="PANTHER" id="PTHR43391">
    <property type="entry name" value="RETINOL DEHYDROGENASE-RELATED"/>
    <property type="match status" value="1"/>
</dbReference>
<name>A0A2G8L482_STIJA</name>
<dbReference type="STRING" id="307972.A0A2G8L482"/>
<dbReference type="Pfam" id="PF00106">
    <property type="entry name" value="adh_short"/>
    <property type="match status" value="1"/>
</dbReference>
<protein>
    <submittedName>
        <fullName evidence="3">Uncharacterized protein</fullName>
    </submittedName>
</protein>
<dbReference type="GO" id="GO:0016491">
    <property type="term" value="F:oxidoreductase activity"/>
    <property type="evidence" value="ECO:0007669"/>
    <property type="project" value="UniProtKB-KW"/>
</dbReference>
<dbReference type="OrthoDB" id="47007at2759"/>
<accession>A0A2G8L482</accession>
<evidence type="ECO:0000313" key="3">
    <source>
        <dbReference type="EMBL" id="PIK55052.1"/>
    </source>
</evidence>
<gene>
    <name evidence="3" type="ORF">BSL78_08100</name>
</gene>
<dbReference type="SUPFAM" id="SSF51735">
    <property type="entry name" value="NAD(P)-binding Rossmann-fold domains"/>
    <property type="match status" value="1"/>
</dbReference>
<comment type="caution">
    <text evidence="3">The sequence shown here is derived from an EMBL/GenBank/DDBJ whole genome shotgun (WGS) entry which is preliminary data.</text>
</comment>
<sequence>MASLKQWFLLISGYPFNEYYSAAKFAMEGFAEAFAPIGRHFNIWVSTLVPGPVKTTFIENVKMNDLGAFAESIDADADEETKKLAGNMSGKMQKVIGSESQSPEDITRLLLEVAATEKPHLRYATSEAMKKLMSGKYVDVTGDGVVDRMCHILS</sequence>
<evidence type="ECO:0000313" key="4">
    <source>
        <dbReference type="Proteomes" id="UP000230750"/>
    </source>
</evidence>
<dbReference type="AlphaFoldDB" id="A0A2G8L482"/>
<dbReference type="Gene3D" id="3.40.50.720">
    <property type="entry name" value="NAD(P)-binding Rossmann-like Domain"/>
    <property type="match status" value="1"/>
</dbReference>
<evidence type="ECO:0000256" key="2">
    <source>
        <dbReference type="ARBA" id="ARBA00023002"/>
    </source>
</evidence>
<organism evidence="3 4">
    <name type="scientific">Stichopus japonicus</name>
    <name type="common">Sea cucumber</name>
    <dbReference type="NCBI Taxonomy" id="307972"/>
    <lineage>
        <taxon>Eukaryota</taxon>
        <taxon>Metazoa</taxon>
        <taxon>Echinodermata</taxon>
        <taxon>Eleutherozoa</taxon>
        <taxon>Echinozoa</taxon>
        <taxon>Holothuroidea</taxon>
        <taxon>Aspidochirotacea</taxon>
        <taxon>Aspidochirotida</taxon>
        <taxon>Stichopodidae</taxon>
        <taxon>Apostichopus</taxon>
    </lineage>
</organism>
<evidence type="ECO:0000256" key="1">
    <source>
        <dbReference type="ARBA" id="ARBA00006484"/>
    </source>
</evidence>
<comment type="similarity">
    <text evidence="1">Belongs to the short-chain dehydrogenases/reductases (SDR) family.</text>
</comment>
<dbReference type="InterPro" id="IPR036291">
    <property type="entry name" value="NAD(P)-bd_dom_sf"/>
</dbReference>
<keyword evidence="2" id="KW-0560">Oxidoreductase</keyword>
<dbReference type="InterPro" id="IPR002347">
    <property type="entry name" value="SDR_fam"/>
</dbReference>